<dbReference type="OrthoDB" id="3213869at2"/>
<accession>A0A844ZM82</accession>
<reference evidence="2 3" key="1">
    <citation type="submission" date="2019-12" db="EMBL/GenBank/DDBJ databases">
        <title>Genomic-based taxomic classification of the family Erythrobacteraceae.</title>
        <authorList>
            <person name="Xu L."/>
        </authorList>
    </citation>
    <scope>NUCLEOTIDE SEQUENCE [LARGE SCALE GENOMIC DNA]</scope>
    <source>
        <strain evidence="2 3">JCM 16339</strain>
    </source>
</reference>
<protein>
    <recommendedName>
        <fullName evidence="4">HprK-related kinase A</fullName>
    </recommendedName>
</protein>
<evidence type="ECO:0000313" key="3">
    <source>
        <dbReference type="Proteomes" id="UP000435243"/>
    </source>
</evidence>
<feature type="region of interest" description="Disordered" evidence="1">
    <location>
        <begin position="1"/>
        <end position="20"/>
    </location>
</feature>
<keyword evidence="3" id="KW-1185">Reference proteome</keyword>
<evidence type="ECO:0000256" key="1">
    <source>
        <dbReference type="SAM" id="MobiDB-lite"/>
    </source>
</evidence>
<dbReference type="InterPro" id="IPR027417">
    <property type="entry name" value="P-loop_NTPase"/>
</dbReference>
<sequence length="282" mass="30957">MTSFAEAPPQSQKAVRTSPYDSWVSPDGSTIAQFYRRDGGYLVRFPDQADFEIASGTLSTRACAVSEDMRPVAITLYHNAILPMIGNYRGGLNLHGSAIDLDGRAAAFLGASRRGKTTLAGAFAKAGHPYLSEDVVAIEADEDAFLVNPARAVLRLFHDSASFLLGHDPDWTDEDGKQELATGASLPFSRDSVPLASIYLLGPGDATKPQIRRIEPQRALAQLLPHAFILDVEDKGRLRGHFERLGNLSFKLPCYELDYPREFEILPQVIDAIRNHMKESDA</sequence>
<dbReference type="AlphaFoldDB" id="A0A844ZM82"/>
<dbReference type="SUPFAM" id="SSF53795">
    <property type="entry name" value="PEP carboxykinase-like"/>
    <property type="match status" value="1"/>
</dbReference>
<comment type="caution">
    <text evidence="2">The sequence shown here is derived from an EMBL/GenBank/DDBJ whole genome shotgun (WGS) entry which is preliminary data.</text>
</comment>
<evidence type="ECO:0008006" key="4">
    <source>
        <dbReference type="Google" id="ProtNLM"/>
    </source>
</evidence>
<dbReference type="EMBL" id="WTYY01000003">
    <property type="protein sequence ID" value="MXO88422.1"/>
    <property type="molecule type" value="Genomic_DNA"/>
</dbReference>
<dbReference type="Gene3D" id="3.40.50.300">
    <property type="entry name" value="P-loop containing nucleotide triphosphate hydrolases"/>
    <property type="match status" value="1"/>
</dbReference>
<gene>
    <name evidence="2" type="ORF">GRI32_06680</name>
</gene>
<name>A0A844ZM82_9SPHN</name>
<feature type="compositionally biased region" description="Polar residues" evidence="1">
    <location>
        <begin position="1"/>
        <end position="15"/>
    </location>
</feature>
<proteinExistence type="predicted"/>
<evidence type="ECO:0000313" key="2">
    <source>
        <dbReference type="EMBL" id="MXO88422.1"/>
    </source>
</evidence>
<organism evidence="2 3">
    <name type="scientific">Alteraurantiacibacter aestuarii</name>
    <dbReference type="NCBI Taxonomy" id="650004"/>
    <lineage>
        <taxon>Bacteria</taxon>
        <taxon>Pseudomonadati</taxon>
        <taxon>Pseudomonadota</taxon>
        <taxon>Alphaproteobacteria</taxon>
        <taxon>Sphingomonadales</taxon>
        <taxon>Erythrobacteraceae</taxon>
        <taxon>Alteraurantiacibacter</taxon>
    </lineage>
</organism>
<dbReference type="Proteomes" id="UP000435243">
    <property type="component" value="Unassembled WGS sequence"/>
</dbReference>
<dbReference type="RefSeq" id="WP_160590630.1">
    <property type="nucleotide sequence ID" value="NZ_BAAAFP010000001.1"/>
</dbReference>